<proteinExistence type="inferred from homology"/>
<keyword evidence="3" id="KW-0378">Hydrolase</keyword>
<dbReference type="Gene3D" id="2.70.98.30">
    <property type="entry name" value="Golgi alpha-mannosidase II, domain 4"/>
    <property type="match status" value="1"/>
</dbReference>
<evidence type="ECO:0000256" key="1">
    <source>
        <dbReference type="ARBA" id="ARBA00009792"/>
    </source>
</evidence>
<dbReference type="InterPro" id="IPR028995">
    <property type="entry name" value="Glyco_hydro_57/38_cen_sf"/>
</dbReference>
<comment type="caution">
    <text evidence="6">The sequence shown here is derived from an EMBL/GenBank/DDBJ whole genome shotgun (WGS) entry which is preliminary data.</text>
</comment>
<dbReference type="InterPro" id="IPR011013">
    <property type="entry name" value="Gal_mutarotase_sf_dom"/>
</dbReference>
<accession>A0ABW0I1H0</accession>
<evidence type="ECO:0000256" key="3">
    <source>
        <dbReference type="ARBA" id="ARBA00022801"/>
    </source>
</evidence>
<dbReference type="InterPro" id="IPR041509">
    <property type="entry name" value="GH38_beta-1"/>
</dbReference>
<sequence length="908" mass="101561">MTKPVAHIISHTHWDREWYMPYEKHHVRLIKLMDVLLDVLDKDGEFRSFHLDGQTIILDDYLQVRPDRRERLAKLIREGRIVIGPWYILQDEFLTSAEANVRNLLIGHKDAKAFGPVAKIGYFPDSFGNMGQAPQLLLQAGIRNAVFGRGVKPTGANNTVADSAAYESPFSEMIWRSPDGSEVLGILFANWYHNGMEIPADEEEALHYWPERMANAERFAATPHLLFMNGCDHQPVQTDLSAALVTARKLYPGYDFKHSNFAEYIEAVAGAVDKPLTVIEGELRSQRTDGWGTLVNTASARVYMKQENSLGQVLLEKIAEPAVAIAARLGLTYPEHLLDYAWKTLMQNHPHDSICGCSVDEVHDEMMTRFAKSRHVAESLAQDSLKFMADRVDTSIFDDADVPFIVMNYAGIPRTGSVGVELEIVKRPLGLSPTEIYGELEKLDIGGGFVVDEKGNIVEAEIEDLGVRFNYELPDDKFRQPYMARRLRVTLKAEQVPALGYRTYAWRRGSGPSLETGTMPVSGKPGPFALENDYYSIFVNRNGSLTLTDKETGAVYEDLCVYEDVGDIGNEYIFKQDGSGQALTTRDLEAEIRLLPGSSFSTTVEIVHRWEIPAEAEATLRRETTAMVHVRDRTSGRSELKVPLVIKTLVTVEQGSRALQISASFNNQSKDHRLRALFPTNIVTDVHYADSVFEIAKRPIAPAPEWVNPSNAQHQMAFVALDDAERGLAVANIGLNEYEILDDGRNTIAVTLLRSVGELGDWGVFPTPGAQCLGEQEVRLAIIPYSGQAKRSEAAKEAYTFQIPWVSVQTDIRKGELPPVRSWLVWSGEHLALSAVKRGTDSGDTVVRWYNLASEQTELVVTPSGEVAEAYASNILEERLHSLRPDEDGKFRVRVKPFEIVTLLFDRL</sequence>
<dbReference type="SUPFAM" id="SSF74650">
    <property type="entry name" value="Galactose mutarotase-like"/>
    <property type="match status" value="1"/>
</dbReference>
<dbReference type="Pfam" id="PF07748">
    <property type="entry name" value="Glyco_hydro_38C"/>
    <property type="match status" value="1"/>
</dbReference>
<dbReference type="Gene3D" id="3.20.110.10">
    <property type="entry name" value="Glycoside hydrolase 38, N terminal domain"/>
    <property type="match status" value="1"/>
</dbReference>
<dbReference type="Pfam" id="PF18438">
    <property type="entry name" value="Glyco_hydro_38"/>
    <property type="match status" value="1"/>
</dbReference>
<gene>
    <name evidence="6" type="ORF">ACFPOF_30830</name>
</gene>
<dbReference type="Pfam" id="PF17677">
    <property type="entry name" value="Glyco_hydro38C2"/>
    <property type="match status" value="1"/>
</dbReference>
<dbReference type="InterPro" id="IPR011330">
    <property type="entry name" value="Glyco_hydro/deAcase_b/a-brl"/>
</dbReference>
<dbReference type="SUPFAM" id="SSF88688">
    <property type="entry name" value="Families 57/38 glycoside transferase middle domain"/>
    <property type="match status" value="1"/>
</dbReference>
<dbReference type="Gene3D" id="2.60.40.2220">
    <property type="match status" value="1"/>
</dbReference>
<dbReference type="PANTHER" id="PTHR46017:SF2">
    <property type="entry name" value="MANNOSYLGLYCERATE HYDROLASE"/>
    <property type="match status" value="1"/>
</dbReference>
<dbReference type="Pfam" id="PF01074">
    <property type="entry name" value="Glyco_hydro_38N"/>
    <property type="match status" value="1"/>
</dbReference>
<protein>
    <submittedName>
        <fullName evidence="6">Alpha-mannosidase</fullName>
    </submittedName>
</protein>
<dbReference type="PANTHER" id="PTHR46017">
    <property type="entry name" value="ALPHA-MANNOSIDASE 2C1"/>
    <property type="match status" value="1"/>
</dbReference>
<keyword evidence="4" id="KW-0326">Glycosidase</keyword>
<dbReference type="EMBL" id="JBHSMI010000067">
    <property type="protein sequence ID" value="MFC5407144.1"/>
    <property type="molecule type" value="Genomic_DNA"/>
</dbReference>
<evidence type="ECO:0000256" key="2">
    <source>
        <dbReference type="ARBA" id="ARBA00022723"/>
    </source>
</evidence>
<dbReference type="InterPro" id="IPR041147">
    <property type="entry name" value="GH38_C"/>
</dbReference>
<dbReference type="Proteomes" id="UP001596113">
    <property type="component" value="Unassembled WGS sequence"/>
</dbReference>
<evidence type="ECO:0000313" key="7">
    <source>
        <dbReference type="Proteomes" id="UP001596113"/>
    </source>
</evidence>
<keyword evidence="2" id="KW-0479">Metal-binding</keyword>
<dbReference type="SUPFAM" id="SSF88713">
    <property type="entry name" value="Glycoside hydrolase/deacetylase"/>
    <property type="match status" value="1"/>
</dbReference>
<reference evidence="7" key="1">
    <citation type="journal article" date="2019" name="Int. J. Syst. Evol. Microbiol.">
        <title>The Global Catalogue of Microorganisms (GCM) 10K type strain sequencing project: providing services to taxonomists for standard genome sequencing and annotation.</title>
        <authorList>
            <consortium name="The Broad Institute Genomics Platform"/>
            <consortium name="The Broad Institute Genome Sequencing Center for Infectious Disease"/>
            <person name="Wu L."/>
            <person name="Ma J."/>
        </authorList>
    </citation>
    <scope>NUCLEOTIDE SEQUENCE [LARGE SCALE GENOMIC DNA]</scope>
    <source>
        <strain evidence="7">CGMCC 1.18575</strain>
    </source>
</reference>
<keyword evidence="7" id="KW-1185">Reference proteome</keyword>
<dbReference type="InterPro" id="IPR037094">
    <property type="entry name" value="Glyco_hydro_38_cen_sf"/>
</dbReference>
<evidence type="ECO:0000256" key="4">
    <source>
        <dbReference type="ARBA" id="ARBA00023295"/>
    </source>
</evidence>
<evidence type="ECO:0000313" key="6">
    <source>
        <dbReference type="EMBL" id="MFC5407144.1"/>
    </source>
</evidence>
<comment type="similarity">
    <text evidence="1">Belongs to the glycosyl hydrolase 38 family.</text>
</comment>
<organism evidence="6 7">
    <name type="scientific">Cohnella soli</name>
    <dbReference type="NCBI Taxonomy" id="425005"/>
    <lineage>
        <taxon>Bacteria</taxon>
        <taxon>Bacillati</taxon>
        <taxon>Bacillota</taxon>
        <taxon>Bacilli</taxon>
        <taxon>Bacillales</taxon>
        <taxon>Paenibacillaceae</taxon>
        <taxon>Cohnella</taxon>
    </lineage>
</organism>
<dbReference type="Gene3D" id="1.20.1270.50">
    <property type="entry name" value="Glycoside hydrolase family 38, central domain"/>
    <property type="match status" value="1"/>
</dbReference>
<dbReference type="InterPro" id="IPR011682">
    <property type="entry name" value="Glyco_hydro_38_C"/>
</dbReference>
<dbReference type="InterPro" id="IPR015341">
    <property type="entry name" value="Glyco_hydro_38_cen"/>
</dbReference>
<dbReference type="Pfam" id="PF09261">
    <property type="entry name" value="Alpha-mann_mid"/>
    <property type="match status" value="1"/>
</dbReference>
<dbReference type="InterPro" id="IPR027291">
    <property type="entry name" value="Glyco_hydro_38_N_sf"/>
</dbReference>
<dbReference type="RefSeq" id="WP_378139543.1">
    <property type="nucleotide sequence ID" value="NZ_JBHSMI010000067.1"/>
</dbReference>
<dbReference type="InterPro" id="IPR000602">
    <property type="entry name" value="Glyco_hydro_38_N"/>
</dbReference>
<dbReference type="SMART" id="SM00872">
    <property type="entry name" value="Alpha-mann_mid"/>
    <property type="match status" value="1"/>
</dbReference>
<name>A0ABW0I1H0_9BACL</name>
<evidence type="ECO:0000259" key="5">
    <source>
        <dbReference type="SMART" id="SM00872"/>
    </source>
</evidence>
<dbReference type="Gene3D" id="2.60.40.2210">
    <property type="match status" value="1"/>
</dbReference>
<dbReference type="CDD" id="cd10814">
    <property type="entry name" value="GH38N_AMII_SpGH38_like"/>
    <property type="match status" value="1"/>
</dbReference>
<feature type="domain" description="Glycoside hydrolase family 38 central" evidence="5">
    <location>
        <begin position="297"/>
        <end position="370"/>
    </location>
</feature>